<dbReference type="SUPFAM" id="SSF52799">
    <property type="entry name" value="(Phosphotyrosine protein) phosphatases II"/>
    <property type="match status" value="1"/>
</dbReference>
<evidence type="ECO:0000259" key="1">
    <source>
        <dbReference type="PROSITE" id="PS50056"/>
    </source>
</evidence>
<dbReference type="AlphaFoldDB" id="A0A939T3N0"/>
<name>A0A939T3N0_9ACTN</name>
<feature type="domain" description="Tyrosine specific protein phosphatases" evidence="1">
    <location>
        <begin position="99"/>
        <end position="137"/>
    </location>
</feature>
<protein>
    <submittedName>
        <fullName evidence="2">Dual specificity protein phosphatase family protein</fullName>
    </submittedName>
</protein>
<accession>A0A939T3N0</accession>
<dbReference type="InterPro" id="IPR029021">
    <property type="entry name" value="Prot-tyrosine_phosphatase-like"/>
</dbReference>
<dbReference type="EMBL" id="JAGEOJ010000013">
    <property type="protein sequence ID" value="MBO2451401.1"/>
    <property type="molecule type" value="Genomic_DNA"/>
</dbReference>
<dbReference type="Proteomes" id="UP000669179">
    <property type="component" value="Unassembled WGS sequence"/>
</dbReference>
<organism evidence="2 3">
    <name type="scientific">Actinomadura barringtoniae</name>
    <dbReference type="NCBI Taxonomy" id="1427535"/>
    <lineage>
        <taxon>Bacteria</taxon>
        <taxon>Bacillati</taxon>
        <taxon>Actinomycetota</taxon>
        <taxon>Actinomycetes</taxon>
        <taxon>Streptosporangiales</taxon>
        <taxon>Thermomonosporaceae</taxon>
        <taxon>Actinomadura</taxon>
    </lineage>
</organism>
<proteinExistence type="predicted"/>
<dbReference type="RefSeq" id="WP_208259303.1">
    <property type="nucleotide sequence ID" value="NZ_JAGEOJ010000013.1"/>
</dbReference>
<comment type="caution">
    <text evidence="2">The sequence shown here is derived from an EMBL/GenBank/DDBJ whole genome shotgun (WGS) entry which is preliminary data.</text>
</comment>
<evidence type="ECO:0000313" key="3">
    <source>
        <dbReference type="Proteomes" id="UP000669179"/>
    </source>
</evidence>
<gene>
    <name evidence="2" type="ORF">J4573_30225</name>
</gene>
<dbReference type="InterPro" id="IPR000387">
    <property type="entry name" value="Tyr_Pase_dom"/>
</dbReference>
<dbReference type="Gene3D" id="3.90.190.10">
    <property type="entry name" value="Protein tyrosine phosphatase superfamily"/>
    <property type="match status" value="1"/>
</dbReference>
<dbReference type="PROSITE" id="PS50056">
    <property type="entry name" value="TYR_PHOSPHATASE_2"/>
    <property type="match status" value="1"/>
</dbReference>
<evidence type="ECO:0000313" key="2">
    <source>
        <dbReference type="EMBL" id="MBO2451401.1"/>
    </source>
</evidence>
<reference evidence="2" key="1">
    <citation type="submission" date="2021-03" db="EMBL/GenBank/DDBJ databases">
        <authorList>
            <person name="Kanchanasin P."/>
            <person name="Saeng-In P."/>
            <person name="Phongsopitanun W."/>
            <person name="Yuki M."/>
            <person name="Kudo T."/>
            <person name="Ohkuma M."/>
            <person name="Tanasupawat S."/>
        </authorList>
    </citation>
    <scope>NUCLEOTIDE SEQUENCE</scope>
    <source>
        <strain evidence="2">GKU 128</strain>
    </source>
</reference>
<sequence>MQQTRGQGAPGADSPWNEIVPNLWMGGHFYQDAAGRLPAIVDGEFDVVVSLHHQDGYGPAPHVEHHYARIPDGPLAPDEIAEVSRLAAVTAAAVTAERRVLVRCHFGYNRSGLVVAQALITMGHDTDDAISLIRRRRSEWALHNHLFVAYLGNGLTR</sequence>
<keyword evidence="3" id="KW-1185">Reference proteome</keyword>